<sequence length="155" mass="15976">MAQPVLFCHVLSGTRGREGECGDGTARGRSDRSPGYACAVLLALMARIPALDRGAGSDRLARRYAAGGRYTVGLAVTHALPITWGYALTTHYGAVDRTTTLVPTYPGMLKATAGFLLLLAAGVVPAGPPAGGRGPACGLPGKPRRPAAGIRPVRR</sequence>
<keyword evidence="3" id="KW-1185">Reference proteome</keyword>
<name>A0ABN0YX82_9ACTN</name>
<comment type="caution">
    <text evidence="2">The sequence shown here is derived from an EMBL/GenBank/DDBJ whole genome shotgun (WGS) entry which is preliminary data.</text>
</comment>
<evidence type="ECO:0000313" key="2">
    <source>
        <dbReference type="EMBL" id="GAA0415673.1"/>
    </source>
</evidence>
<feature type="region of interest" description="Disordered" evidence="1">
    <location>
        <begin position="132"/>
        <end position="155"/>
    </location>
</feature>
<evidence type="ECO:0000313" key="3">
    <source>
        <dbReference type="Proteomes" id="UP001500879"/>
    </source>
</evidence>
<evidence type="ECO:0000256" key="1">
    <source>
        <dbReference type="SAM" id="MobiDB-lite"/>
    </source>
</evidence>
<gene>
    <name evidence="2" type="ORF">GCM10010357_41230</name>
</gene>
<organism evidence="2 3">
    <name type="scientific">Streptomyces luteireticuli</name>
    <dbReference type="NCBI Taxonomy" id="173858"/>
    <lineage>
        <taxon>Bacteria</taxon>
        <taxon>Bacillati</taxon>
        <taxon>Actinomycetota</taxon>
        <taxon>Actinomycetes</taxon>
        <taxon>Kitasatosporales</taxon>
        <taxon>Streptomycetaceae</taxon>
        <taxon>Streptomyces</taxon>
    </lineage>
</organism>
<proteinExistence type="predicted"/>
<protein>
    <submittedName>
        <fullName evidence="2">Uncharacterized protein</fullName>
    </submittedName>
</protein>
<dbReference type="Proteomes" id="UP001500879">
    <property type="component" value="Unassembled WGS sequence"/>
</dbReference>
<dbReference type="EMBL" id="BAAABX010000048">
    <property type="protein sequence ID" value="GAA0415673.1"/>
    <property type="molecule type" value="Genomic_DNA"/>
</dbReference>
<reference evidence="2 3" key="1">
    <citation type="journal article" date="2019" name="Int. J. Syst. Evol. Microbiol.">
        <title>The Global Catalogue of Microorganisms (GCM) 10K type strain sequencing project: providing services to taxonomists for standard genome sequencing and annotation.</title>
        <authorList>
            <consortium name="The Broad Institute Genomics Platform"/>
            <consortium name="The Broad Institute Genome Sequencing Center for Infectious Disease"/>
            <person name="Wu L."/>
            <person name="Ma J."/>
        </authorList>
    </citation>
    <scope>NUCLEOTIDE SEQUENCE [LARGE SCALE GENOMIC DNA]</scope>
    <source>
        <strain evidence="2 3">JCM 4788</strain>
    </source>
</reference>
<accession>A0ABN0YX82</accession>